<dbReference type="SUPFAM" id="SSF52743">
    <property type="entry name" value="Subtilisin-like"/>
    <property type="match status" value="1"/>
</dbReference>
<feature type="chain" id="PRO_5046712475" evidence="9">
    <location>
        <begin position="32"/>
        <end position="658"/>
    </location>
</feature>
<evidence type="ECO:0000256" key="4">
    <source>
        <dbReference type="ARBA" id="ARBA00022801"/>
    </source>
</evidence>
<dbReference type="CDD" id="cd04056">
    <property type="entry name" value="Peptidases_S53"/>
    <property type="match status" value="1"/>
</dbReference>
<dbReference type="PANTHER" id="PTHR14218:SF15">
    <property type="entry name" value="TRIPEPTIDYL-PEPTIDASE 1"/>
    <property type="match status" value="1"/>
</dbReference>
<proteinExistence type="inferred from homology"/>
<comment type="similarity">
    <text evidence="8">Belongs to the peptidase S8 family.</text>
</comment>
<dbReference type="Gene3D" id="3.40.50.200">
    <property type="entry name" value="Peptidase S8/S53 domain"/>
    <property type="match status" value="1"/>
</dbReference>
<dbReference type="PANTHER" id="PTHR14218">
    <property type="entry name" value="PROTEASE S8 TRIPEPTIDYL PEPTIDASE I CLN2"/>
    <property type="match status" value="1"/>
</dbReference>
<keyword evidence="2 11" id="KW-0645">Protease</keyword>
<comment type="caution">
    <text evidence="11">The sequence shown here is derived from an EMBL/GenBank/DDBJ whole genome shotgun (WGS) entry which is preliminary data.</text>
</comment>
<dbReference type="InterPro" id="IPR023828">
    <property type="entry name" value="Peptidase_S8_Ser-AS"/>
</dbReference>
<feature type="signal peptide" evidence="9">
    <location>
        <begin position="1"/>
        <end position="31"/>
    </location>
</feature>
<dbReference type="GO" id="GO:0008233">
    <property type="term" value="F:peptidase activity"/>
    <property type="evidence" value="ECO:0007669"/>
    <property type="project" value="UniProtKB-KW"/>
</dbReference>
<dbReference type="CDD" id="cd11377">
    <property type="entry name" value="Pro-peptidase_S53"/>
    <property type="match status" value="1"/>
</dbReference>
<sequence length="658" mass="67661">MRIKGSRRRAGIAVAATLPLLAAAVAAGAQAQAATPHQGRAALAGSKPAWAKPSADRGATAPSTAVTAKVYLAGRDLAGQTALAEAVSNPASASYGHYLTPQQVQERFGATAQQIAAVKAWLTSAGLKVTGSNQHYLTVQGDAAAAQRAFAVQLHSYAKDGHTYRAPDTEATVPASVASAVLSVDGLSTVPVKAQHDTAPADTLPGPGAAFVNSGPFSSYYGSKTATGTPKAYGAVQPYTIKGYTGKQLRSAYGATPTGLTGKGVTVAIVDAYDSPTIVSDAKTYAARNGDAPYSRNQLKQVDPAGWTHTADDDCGASGWYGEQTLDVEAVHAMAPQAGITYVGAASCYDDDLLAALNTIVDNRLATIVSDSWGEPENASDPSLDAVYNQTFTKGAIEGIGFYFSSGDDGDELANTGTKQSDMPSSLPWVTAVGGTSLAVGKHGNYEFETGWGTEKASLSADGKSWAGFPGPFTSGAGGGTSARTAQPYYQKGIVPKALATANGGVNRVVPDIAADADPTTGFLVGQTQTFPDNSVKYSEYRIGGTSLASPLIAGIQALAQQANGFPLGFANPAIYARYGSSSFHDVTDHPFGPGTTLADVRVDFANGVDASDGLLTSLRTLGKDSSLSANRGYDNVTGVGSPTGSYLRSYQHGHHYR</sequence>
<dbReference type="InterPro" id="IPR015366">
    <property type="entry name" value="S53_propep"/>
</dbReference>
<evidence type="ECO:0000313" key="11">
    <source>
        <dbReference type="EMBL" id="MFC1421044.1"/>
    </source>
</evidence>
<keyword evidence="5" id="KW-0720">Serine protease</keyword>
<keyword evidence="7" id="KW-0865">Zymogen</keyword>
<dbReference type="SUPFAM" id="SSF54897">
    <property type="entry name" value="Protease propeptides/inhibitors"/>
    <property type="match status" value="1"/>
</dbReference>
<comment type="cofactor">
    <cofactor evidence="1">
        <name>Ca(2+)</name>
        <dbReference type="ChEBI" id="CHEBI:29108"/>
    </cofactor>
</comment>
<protein>
    <submittedName>
        <fullName evidence="11">Protease pro-enzyme activation domain-containing protein</fullName>
    </submittedName>
</protein>
<evidence type="ECO:0000256" key="9">
    <source>
        <dbReference type="SAM" id="SignalP"/>
    </source>
</evidence>
<dbReference type="EMBL" id="JBHFAB010000033">
    <property type="protein sequence ID" value="MFC1421044.1"/>
    <property type="molecule type" value="Genomic_DNA"/>
</dbReference>
<evidence type="ECO:0000256" key="7">
    <source>
        <dbReference type="ARBA" id="ARBA00023145"/>
    </source>
</evidence>
<dbReference type="InterPro" id="IPR000209">
    <property type="entry name" value="Peptidase_S8/S53_dom"/>
</dbReference>
<dbReference type="InterPro" id="IPR050819">
    <property type="entry name" value="Tripeptidyl-peptidase_I"/>
</dbReference>
<comment type="caution">
    <text evidence="8">Lacks conserved residue(s) required for the propagation of feature annotation.</text>
</comment>
<evidence type="ECO:0000256" key="5">
    <source>
        <dbReference type="ARBA" id="ARBA00022825"/>
    </source>
</evidence>
<organism evidence="11 12">
    <name type="scientific">Streptacidiphilus cavernicola</name>
    <dbReference type="NCBI Taxonomy" id="3342716"/>
    <lineage>
        <taxon>Bacteria</taxon>
        <taxon>Bacillati</taxon>
        <taxon>Actinomycetota</taxon>
        <taxon>Actinomycetes</taxon>
        <taxon>Kitasatosporales</taxon>
        <taxon>Streptomycetaceae</taxon>
        <taxon>Streptacidiphilus</taxon>
    </lineage>
</organism>
<dbReference type="GO" id="GO:0006508">
    <property type="term" value="P:proteolysis"/>
    <property type="evidence" value="ECO:0007669"/>
    <property type="project" value="UniProtKB-KW"/>
</dbReference>
<keyword evidence="12" id="KW-1185">Reference proteome</keyword>
<name>A0ABV6W4W2_9ACTN</name>
<gene>
    <name evidence="11" type="ORF">ACEZDE_31030</name>
</gene>
<accession>A0ABV6W4W2</accession>
<evidence type="ECO:0000256" key="3">
    <source>
        <dbReference type="ARBA" id="ARBA00022723"/>
    </source>
</evidence>
<dbReference type="Pfam" id="PF00082">
    <property type="entry name" value="Peptidase_S8"/>
    <property type="match status" value="1"/>
</dbReference>
<evidence type="ECO:0000259" key="10">
    <source>
        <dbReference type="PROSITE" id="PS51695"/>
    </source>
</evidence>
<feature type="domain" description="Peptidase S53" evidence="10">
    <location>
        <begin position="243"/>
        <end position="655"/>
    </location>
</feature>
<keyword evidence="4" id="KW-0378">Hydrolase</keyword>
<evidence type="ECO:0000256" key="1">
    <source>
        <dbReference type="ARBA" id="ARBA00001913"/>
    </source>
</evidence>
<keyword evidence="9" id="KW-0732">Signal</keyword>
<evidence type="ECO:0000313" key="12">
    <source>
        <dbReference type="Proteomes" id="UP001592531"/>
    </source>
</evidence>
<evidence type="ECO:0000256" key="6">
    <source>
        <dbReference type="ARBA" id="ARBA00022837"/>
    </source>
</evidence>
<dbReference type="Pfam" id="PF09286">
    <property type="entry name" value="Pro-kuma_activ"/>
    <property type="match status" value="1"/>
</dbReference>
<dbReference type="InterPro" id="IPR030400">
    <property type="entry name" value="Sedolisin_dom"/>
</dbReference>
<evidence type="ECO:0000256" key="8">
    <source>
        <dbReference type="PROSITE-ProRule" id="PRU01240"/>
    </source>
</evidence>
<dbReference type="SMART" id="SM00944">
    <property type="entry name" value="Pro-kuma_activ"/>
    <property type="match status" value="1"/>
</dbReference>
<dbReference type="Proteomes" id="UP001592531">
    <property type="component" value="Unassembled WGS sequence"/>
</dbReference>
<reference evidence="11 12" key="1">
    <citation type="submission" date="2024-09" db="EMBL/GenBank/DDBJ databases">
        <authorList>
            <person name="Lee S.D."/>
        </authorList>
    </citation>
    <scope>NUCLEOTIDE SEQUENCE [LARGE SCALE GENOMIC DNA]</scope>
    <source>
        <strain evidence="11 12">N8-3</strain>
    </source>
</reference>
<dbReference type="InterPro" id="IPR036852">
    <property type="entry name" value="Peptidase_S8/S53_dom_sf"/>
</dbReference>
<dbReference type="PROSITE" id="PS51695">
    <property type="entry name" value="SEDOLISIN"/>
    <property type="match status" value="1"/>
</dbReference>
<dbReference type="PROSITE" id="PS51892">
    <property type="entry name" value="SUBTILASE"/>
    <property type="match status" value="1"/>
</dbReference>
<evidence type="ECO:0000256" key="2">
    <source>
        <dbReference type="ARBA" id="ARBA00022670"/>
    </source>
</evidence>
<dbReference type="RefSeq" id="WP_380543484.1">
    <property type="nucleotide sequence ID" value="NZ_JBHFAB010000033.1"/>
</dbReference>
<keyword evidence="6" id="KW-0106">Calcium</keyword>
<dbReference type="PROSITE" id="PS00138">
    <property type="entry name" value="SUBTILASE_SER"/>
    <property type="match status" value="1"/>
</dbReference>
<keyword evidence="3" id="KW-0479">Metal-binding</keyword>